<dbReference type="AlphaFoldDB" id="A0A8C5P7U6"/>
<dbReference type="InterPro" id="IPR002913">
    <property type="entry name" value="START_lipid-bd_dom"/>
</dbReference>
<evidence type="ECO:0000313" key="3">
    <source>
        <dbReference type="Proteomes" id="UP000694569"/>
    </source>
</evidence>
<protein>
    <submittedName>
        <fullName evidence="2">StAR related lipid transfer domain containing 4</fullName>
    </submittedName>
</protein>
<keyword evidence="3" id="KW-1185">Reference proteome</keyword>
<dbReference type="PROSITE" id="PS50848">
    <property type="entry name" value="START"/>
    <property type="match status" value="1"/>
</dbReference>
<dbReference type="SUPFAM" id="SSF55961">
    <property type="entry name" value="Bet v1-like"/>
    <property type="match status" value="1"/>
</dbReference>
<dbReference type="GO" id="GO:0005783">
    <property type="term" value="C:endoplasmic reticulum"/>
    <property type="evidence" value="ECO:0007669"/>
    <property type="project" value="TreeGrafter"/>
</dbReference>
<proteinExistence type="predicted"/>
<dbReference type="GO" id="GO:0070508">
    <property type="term" value="P:cholesterol import"/>
    <property type="evidence" value="ECO:0007669"/>
    <property type="project" value="TreeGrafter"/>
</dbReference>
<gene>
    <name evidence="2" type="primary">STARD4</name>
</gene>
<dbReference type="OrthoDB" id="196858at2759"/>
<accession>A0A8C5P7U6</accession>
<dbReference type="GO" id="GO:0120020">
    <property type="term" value="F:cholesterol transfer activity"/>
    <property type="evidence" value="ECO:0007669"/>
    <property type="project" value="TreeGrafter"/>
</dbReference>
<feature type="domain" description="START" evidence="1">
    <location>
        <begin position="59"/>
        <end position="225"/>
    </location>
</feature>
<dbReference type="InterPro" id="IPR023393">
    <property type="entry name" value="START-like_dom_sf"/>
</dbReference>
<dbReference type="InterPro" id="IPR042555">
    <property type="entry name" value="StarD4"/>
</dbReference>
<dbReference type="PANTHER" id="PTHR47006">
    <property type="entry name" value="STAR-RELATED LIPID TRANSFER PROTEIN 4"/>
    <property type="match status" value="1"/>
</dbReference>
<dbReference type="SMART" id="SM00234">
    <property type="entry name" value="START"/>
    <property type="match status" value="1"/>
</dbReference>
<dbReference type="GO" id="GO:0005829">
    <property type="term" value="C:cytosol"/>
    <property type="evidence" value="ECO:0007669"/>
    <property type="project" value="TreeGrafter"/>
</dbReference>
<dbReference type="GO" id="GO:0032367">
    <property type="term" value="P:intracellular cholesterol transport"/>
    <property type="evidence" value="ECO:0007669"/>
    <property type="project" value="InterPro"/>
</dbReference>
<dbReference type="GeneTree" id="ENSGT00940000159243"/>
<dbReference type="Pfam" id="PF01852">
    <property type="entry name" value="START"/>
    <property type="match status" value="1"/>
</dbReference>
<evidence type="ECO:0000259" key="1">
    <source>
        <dbReference type="PROSITE" id="PS50848"/>
    </source>
</evidence>
<name>A0A8C5P7U6_9ANUR</name>
<dbReference type="Proteomes" id="UP000694569">
    <property type="component" value="Unplaced"/>
</dbReference>
<reference evidence="2" key="2">
    <citation type="submission" date="2025-09" db="UniProtKB">
        <authorList>
            <consortium name="Ensembl"/>
        </authorList>
    </citation>
    <scope>IDENTIFICATION</scope>
</reference>
<dbReference type="PANTHER" id="PTHR47006:SF1">
    <property type="entry name" value="STAR-RELATED LIPID TRANSFER PROTEIN 4"/>
    <property type="match status" value="1"/>
</dbReference>
<reference evidence="2" key="1">
    <citation type="submission" date="2025-08" db="UniProtKB">
        <authorList>
            <consortium name="Ensembl"/>
        </authorList>
    </citation>
    <scope>IDENTIFICATION</scope>
</reference>
<dbReference type="Ensembl" id="ENSLLET00000004523.1">
    <property type="protein sequence ID" value="ENSLLEP00000004327.1"/>
    <property type="gene ID" value="ENSLLEG00000002786.1"/>
</dbReference>
<sequence length="225" mass="25333">MKGGACRRCGHALSDDLSCVIGRAGNCRSRYPEARGTSYRALRVETGTQRAAQNDVTVWRKQSEEFSGSLYKCEGVVQEVTSRIMDYLRPGPYRLHWDSLMTTLDITKEINQSCLLVRYTISGMLLKLISPREFFDFSYTTTYEDGILSCGIGIEQEAGRPDCVRGFNHPCGWFCVPLQDNPEHSLLTGYVQTDLRGMLPRKTLEFAMGGSLTNFFSELRKALKA</sequence>
<dbReference type="Gene3D" id="3.30.530.20">
    <property type="match status" value="1"/>
</dbReference>
<evidence type="ECO:0000313" key="2">
    <source>
        <dbReference type="Ensembl" id="ENSLLEP00000004327.1"/>
    </source>
</evidence>
<dbReference type="GO" id="GO:0010879">
    <property type="term" value="P:cholesterol transport involved in cholesterol storage"/>
    <property type="evidence" value="ECO:0007669"/>
    <property type="project" value="TreeGrafter"/>
</dbReference>
<dbReference type="GO" id="GO:0015485">
    <property type="term" value="F:cholesterol binding"/>
    <property type="evidence" value="ECO:0007669"/>
    <property type="project" value="InterPro"/>
</dbReference>
<organism evidence="2 3">
    <name type="scientific">Leptobrachium leishanense</name>
    <name type="common">Leishan spiny toad</name>
    <dbReference type="NCBI Taxonomy" id="445787"/>
    <lineage>
        <taxon>Eukaryota</taxon>
        <taxon>Metazoa</taxon>
        <taxon>Chordata</taxon>
        <taxon>Craniata</taxon>
        <taxon>Vertebrata</taxon>
        <taxon>Euteleostomi</taxon>
        <taxon>Amphibia</taxon>
        <taxon>Batrachia</taxon>
        <taxon>Anura</taxon>
        <taxon>Pelobatoidea</taxon>
        <taxon>Megophryidae</taxon>
        <taxon>Leptobrachium</taxon>
    </lineage>
</organism>